<dbReference type="GO" id="GO:0005506">
    <property type="term" value="F:iron ion binding"/>
    <property type="evidence" value="ECO:0007669"/>
    <property type="project" value="InterPro"/>
</dbReference>
<dbReference type="GO" id="GO:0008392">
    <property type="term" value="F:arachidonate epoxygenase activity"/>
    <property type="evidence" value="ECO:0007669"/>
    <property type="project" value="TreeGrafter"/>
</dbReference>
<dbReference type="InterPro" id="IPR050182">
    <property type="entry name" value="Cytochrome_P450_fam2"/>
</dbReference>
<reference evidence="6" key="1">
    <citation type="journal article" date="2017" name="Nat. Commun.">
        <title>The North American bullfrog draft genome provides insight into hormonal regulation of long noncoding RNA.</title>
        <authorList>
            <person name="Hammond S.A."/>
            <person name="Warren R.L."/>
            <person name="Vandervalk B.P."/>
            <person name="Kucuk E."/>
            <person name="Khan H."/>
            <person name="Gibb E.A."/>
            <person name="Pandoh P."/>
            <person name="Kirk H."/>
            <person name="Zhao Y."/>
            <person name="Jones M."/>
            <person name="Mungall A.J."/>
            <person name="Coope R."/>
            <person name="Pleasance S."/>
            <person name="Moore R.A."/>
            <person name="Holt R.A."/>
            <person name="Round J.M."/>
            <person name="Ohora S."/>
            <person name="Walle B.V."/>
            <person name="Veldhoen N."/>
            <person name="Helbing C.C."/>
            <person name="Birol I."/>
        </authorList>
    </citation>
    <scope>NUCLEOTIDE SEQUENCE [LARGE SCALE GENOMIC DNA]</scope>
</reference>
<evidence type="ECO:0000256" key="1">
    <source>
        <dbReference type="ARBA" id="ARBA00001971"/>
    </source>
</evidence>
<accession>A0A2G9S9H3</accession>
<dbReference type="GO" id="GO:0019373">
    <property type="term" value="P:epoxygenase P450 pathway"/>
    <property type="evidence" value="ECO:0007669"/>
    <property type="project" value="TreeGrafter"/>
</dbReference>
<dbReference type="OrthoDB" id="2789670at2759"/>
<sequence>MKNLLYTIHNLFLASTETVSTTLRHALLIFLKYPEVKDKLHEEIDRVIGQDRMVNMEDKFNMPYTQAVIHEVQRFCDIAPFNVPHMGTDVYTLFCTVHRDSTQFSTPYTFNPNHFLDENGQFKKSDAFVAFSIVCACRFVPDFQYM</sequence>
<dbReference type="PANTHER" id="PTHR24300">
    <property type="entry name" value="CYTOCHROME P450 508A4-RELATED"/>
    <property type="match status" value="1"/>
</dbReference>
<evidence type="ECO:0000313" key="5">
    <source>
        <dbReference type="EMBL" id="PIO36111.1"/>
    </source>
</evidence>
<dbReference type="InterPro" id="IPR036396">
    <property type="entry name" value="Cyt_P450_sf"/>
</dbReference>
<name>A0A2G9S9H3_AQUCT</name>
<protein>
    <submittedName>
        <fullName evidence="5">Uncharacterized protein</fullName>
    </submittedName>
</protein>
<keyword evidence="4" id="KW-0408">Iron</keyword>
<dbReference type="InterPro" id="IPR002401">
    <property type="entry name" value="Cyt_P450_E_grp-I"/>
</dbReference>
<dbReference type="EMBL" id="KV925189">
    <property type="protein sequence ID" value="PIO36111.1"/>
    <property type="molecule type" value="Genomic_DNA"/>
</dbReference>
<evidence type="ECO:0000256" key="3">
    <source>
        <dbReference type="ARBA" id="ARBA00022723"/>
    </source>
</evidence>
<evidence type="ECO:0000256" key="2">
    <source>
        <dbReference type="ARBA" id="ARBA00010617"/>
    </source>
</evidence>
<dbReference type="Gene3D" id="1.10.630.10">
    <property type="entry name" value="Cytochrome P450"/>
    <property type="match status" value="1"/>
</dbReference>
<dbReference type="GO" id="GO:0016712">
    <property type="term" value="F:oxidoreductase activity, acting on paired donors, with incorporation or reduction of molecular oxygen, reduced flavin or flavoprotein as one donor, and incorporation of one atom of oxygen"/>
    <property type="evidence" value="ECO:0007669"/>
    <property type="project" value="TreeGrafter"/>
</dbReference>
<dbReference type="GO" id="GO:0020037">
    <property type="term" value="F:heme binding"/>
    <property type="evidence" value="ECO:0007669"/>
    <property type="project" value="InterPro"/>
</dbReference>
<proteinExistence type="inferred from homology"/>
<dbReference type="Proteomes" id="UP000228934">
    <property type="component" value="Unassembled WGS sequence"/>
</dbReference>
<dbReference type="SUPFAM" id="SSF48264">
    <property type="entry name" value="Cytochrome P450"/>
    <property type="match status" value="1"/>
</dbReference>
<dbReference type="PANTHER" id="PTHR24300:SF424">
    <property type="entry name" value="CYTOCHROME P450"/>
    <property type="match status" value="1"/>
</dbReference>
<dbReference type="InterPro" id="IPR001128">
    <property type="entry name" value="Cyt_P450"/>
</dbReference>
<dbReference type="AlphaFoldDB" id="A0A2G9S9H3"/>
<dbReference type="Pfam" id="PF00067">
    <property type="entry name" value="p450"/>
    <property type="match status" value="1"/>
</dbReference>
<organism evidence="5 6">
    <name type="scientific">Aquarana catesbeiana</name>
    <name type="common">American bullfrog</name>
    <name type="synonym">Rana catesbeiana</name>
    <dbReference type="NCBI Taxonomy" id="8400"/>
    <lineage>
        <taxon>Eukaryota</taxon>
        <taxon>Metazoa</taxon>
        <taxon>Chordata</taxon>
        <taxon>Craniata</taxon>
        <taxon>Vertebrata</taxon>
        <taxon>Euteleostomi</taxon>
        <taxon>Amphibia</taxon>
        <taxon>Batrachia</taxon>
        <taxon>Anura</taxon>
        <taxon>Neobatrachia</taxon>
        <taxon>Ranoidea</taxon>
        <taxon>Ranidae</taxon>
        <taxon>Aquarana</taxon>
    </lineage>
</organism>
<keyword evidence="3" id="KW-0479">Metal-binding</keyword>
<evidence type="ECO:0000313" key="6">
    <source>
        <dbReference type="Proteomes" id="UP000228934"/>
    </source>
</evidence>
<evidence type="ECO:0000256" key="4">
    <source>
        <dbReference type="ARBA" id="ARBA00023004"/>
    </source>
</evidence>
<dbReference type="GO" id="GO:0006805">
    <property type="term" value="P:xenobiotic metabolic process"/>
    <property type="evidence" value="ECO:0007669"/>
    <property type="project" value="TreeGrafter"/>
</dbReference>
<keyword evidence="6" id="KW-1185">Reference proteome</keyword>
<comment type="cofactor">
    <cofactor evidence="1">
        <name>heme</name>
        <dbReference type="ChEBI" id="CHEBI:30413"/>
    </cofactor>
</comment>
<dbReference type="GO" id="GO:0005737">
    <property type="term" value="C:cytoplasm"/>
    <property type="evidence" value="ECO:0007669"/>
    <property type="project" value="TreeGrafter"/>
</dbReference>
<dbReference type="PRINTS" id="PR00463">
    <property type="entry name" value="EP450I"/>
</dbReference>
<gene>
    <name evidence="5" type="ORF">AB205_0174060</name>
</gene>
<comment type="similarity">
    <text evidence="2">Belongs to the cytochrome P450 family.</text>
</comment>